<dbReference type="Proteomes" id="UP000499080">
    <property type="component" value="Unassembled WGS sequence"/>
</dbReference>
<sequence length="126" mass="14215">MSAKLLEAWSTLIAAGYCTPVLFRFPSACGKNADKKCRKFLGIHLMDRTPPYASVPDAIIATEPVEWTWDKVFIDRTPPHVPVPDAITTTWDKVFIDRTPPHVPVPHALTTTLPVEWTWDGVHRQI</sequence>
<comment type="caution">
    <text evidence="1">The sequence shown here is derived from an EMBL/GenBank/DDBJ whole genome shotgun (WGS) entry which is preliminary data.</text>
</comment>
<evidence type="ECO:0000313" key="2">
    <source>
        <dbReference type="Proteomes" id="UP000499080"/>
    </source>
</evidence>
<organism evidence="1 2">
    <name type="scientific">Araneus ventricosus</name>
    <name type="common">Orbweaver spider</name>
    <name type="synonym">Epeira ventricosa</name>
    <dbReference type="NCBI Taxonomy" id="182803"/>
    <lineage>
        <taxon>Eukaryota</taxon>
        <taxon>Metazoa</taxon>
        <taxon>Ecdysozoa</taxon>
        <taxon>Arthropoda</taxon>
        <taxon>Chelicerata</taxon>
        <taxon>Arachnida</taxon>
        <taxon>Araneae</taxon>
        <taxon>Araneomorphae</taxon>
        <taxon>Entelegynae</taxon>
        <taxon>Araneoidea</taxon>
        <taxon>Araneidae</taxon>
        <taxon>Araneus</taxon>
    </lineage>
</organism>
<protein>
    <submittedName>
        <fullName evidence="1">Uncharacterized protein</fullName>
    </submittedName>
</protein>
<reference evidence="1 2" key="1">
    <citation type="journal article" date="2019" name="Sci. Rep.">
        <title>Orb-weaving spider Araneus ventricosus genome elucidates the spidroin gene catalogue.</title>
        <authorList>
            <person name="Kono N."/>
            <person name="Nakamura H."/>
            <person name="Ohtoshi R."/>
            <person name="Moran D.A.P."/>
            <person name="Shinohara A."/>
            <person name="Yoshida Y."/>
            <person name="Fujiwara M."/>
            <person name="Mori M."/>
            <person name="Tomita M."/>
            <person name="Arakawa K."/>
        </authorList>
    </citation>
    <scope>NUCLEOTIDE SEQUENCE [LARGE SCALE GENOMIC DNA]</scope>
</reference>
<accession>A0A4Y2M1N3</accession>
<keyword evidence="2" id="KW-1185">Reference proteome</keyword>
<dbReference type="AlphaFoldDB" id="A0A4Y2M1N3"/>
<gene>
    <name evidence="1" type="ORF">AVEN_5411_1</name>
</gene>
<evidence type="ECO:0000313" key="1">
    <source>
        <dbReference type="EMBL" id="GBN20881.1"/>
    </source>
</evidence>
<name>A0A4Y2M1N3_ARAVE</name>
<dbReference type="EMBL" id="BGPR01006668">
    <property type="protein sequence ID" value="GBN20881.1"/>
    <property type="molecule type" value="Genomic_DNA"/>
</dbReference>
<proteinExistence type="predicted"/>